<accession>A0A9P5YWV8</accession>
<name>A0A9P5YWV8_9AGAR</name>
<comment type="caution">
    <text evidence="3">The sequence shown here is derived from an EMBL/GenBank/DDBJ whole genome shotgun (WGS) entry which is preliminary data.</text>
</comment>
<dbReference type="AlphaFoldDB" id="A0A9P5YWV8"/>
<gene>
    <name evidence="3" type="ORF">BDN70DRAFT_914460</name>
</gene>
<protein>
    <submittedName>
        <fullName evidence="3">PEBP-like protein</fullName>
    </submittedName>
</protein>
<evidence type="ECO:0000313" key="3">
    <source>
        <dbReference type="EMBL" id="KAF9476608.1"/>
    </source>
</evidence>
<evidence type="ECO:0000256" key="1">
    <source>
        <dbReference type="SAM" id="MobiDB-lite"/>
    </source>
</evidence>
<feature type="region of interest" description="Disordered" evidence="1">
    <location>
        <begin position="227"/>
        <end position="247"/>
    </location>
</feature>
<dbReference type="SUPFAM" id="SSF49777">
    <property type="entry name" value="PEBP-like"/>
    <property type="match status" value="1"/>
</dbReference>
<dbReference type="EMBL" id="MU155288">
    <property type="protein sequence ID" value="KAF9476608.1"/>
    <property type="molecule type" value="Genomic_DNA"/>
</dbReference>
<keyword evidence="2" id="KW-0732">Signal</keyword>
<dbReference type="InterPro" id="IPR008914">
    <property type="entry name" value="PEBP"/>
</dbReference>
<dbReference type="Proteomes" id="UP000807469">
    <property type="component" value="Unassembled WGS sequence"/>
</dbReference>
<dbReference type="PANTHER" id="PTHR11362">
    <property type="entry name" value="PHOSPHATIDYLETHANOLAMINE-BINDING PROTEIN"/>
    <property type="match status" value="1"/>
</dbReference>
<evidence type="ECO:0000256" key="2">
    <source>
        <dbReference type="SAM" id="SignalP"/>
    </source>
</evidence>
<keyword evidence="4" id="KW-1185">Reference proteome</keyword>
<evidence type="ECO:0000313" key="4">
    <source>
        <dbReference type="Proteomes" id="UP000807469"/>
    </source>
</evidence>
<dbReference type="InterPro" id="IPR035810">
    <property type="entry name" value="PEBP_euk"/>
</dbReference>
<dbReference type="OrthoDB" id="2506647at2759"/>
<sequence>MFSLSFFATLALVPFVASQTALEIEGIKAHFSQSAIVPDLLASFNPSAFLSLNFPGVGEVKPGQLFAKEQVSPTPTVTVTPQDTSVSLTGNYTLAMVDADVVGSKLPEGQNRHWLVNGVTINGSTVSNSSAVAITSYAGPWPAAGSGPHRYVVLLYSQPSTFKAPTAFSQPNMGVTPFDFNGYVKDSGLGALVAGTYFDVEEGTATASISSTSAVVSSTLTVPVSSQTQKASTTTANNAAATETSKTTSGATGITAQWMEFTVAAAGFALTIFI</sequence>
<dbReference type="InterPro" id="IPR036610">
    <property type="entry name" value="PEBP-like_sf"/>
</dbReference>
<organism evidence="3 4">
    <name type="scientific">Pholiota conissans</name>
    <dbReference type="NCBI Taxonomy" id="109636"/>
    <lineage>
        <taxon>Eukaryota</taxon>
        <taxon>Fungi</taxon>
        <taxon>Dikarya</taxon>
        <taxon>Basidiomycota</taxon>
        <taxon>Agaricomycotina</taxon>
        <taxon>Agaricomycetes</taxon>
        <taxon>Agaricomycetidae</taxon>
        <taxon>Agaricales</taxon>
        <taxon>Agaricineae</taxon>
        <taxon>Strophariaceae</taxon>
        <taxon>Pholiota</taxon>
    </lineage>
</organism>
<proteinExistence type="predicted"/>
<reference evidence="3" key="1">
    <citation type="submission" date="2020-11" db="EMBL/GenBank/DDBJ databases">
        <authorList>
            <consortium name="DOE Joint Genome Institute"/>
            <person name="Ahrendt S."/>
            <person name="Riley R."/>
            <person name="Andreopoulos W."/>
            <person name="Labutti K."/>
            <person name="Pangilinan J."/>
            <person name="Ruiz-Duenas F.J."/>
            <person name="Barrasa J.M."/>
            <person name="Sanchez-Garcia M."/>
            <person name="Camarero S."/>
            <person name="Miyauchi S."/>
            <person name="Serrano A."/>
            <person name="Linde D."/>
            <person name="Babiker R."/>
            <person name="Drula E."/>
            <person name="Ayuso-Fernandez I."/>
            <person name="Pacheco R."/>
            <person name="Padilla G."/>
            <person name="Ferreira P."/>
            <person name="Barriuso J."/>
            <person name="Kellner H."/>
            <person name="Castanera R."/>
            <person name="Alfaro M."/>
            <person name="Ramirez L."/>
            <person name="Pisabarro A.G."/>
            <person name="Kuo A."/>
            <person name="Tritt A."/>
            <person name="Lipzen A."/>
            <person name="He G."/>
            <person name="Yan M."/>
            <person name="Ng V."/>
            <person name="Cullen D."/>
            <person name="Martin F."/>
            <person name="Rosso M.-N."/>
            <person name="Henrissat B."/>
            <person name="Hibbett D."/>
            <person name="Martinez A.T."/>
            <person name="Grigoriev I.V."/>
        </authorList>
    </citation>
    <scope>NUCLEOTIDE SEQUENCE</scope>
    <source>
        <strain evidence="3">CIRM-BRFM 674</strain>
    </source>
</reference>
<dbReference type="CDD" id="cd00866">
    <property type="entry name" value="PEBP_euk"/>
    <property type="match status" value="1"/>
</dbReference>
<dbReference type="PANTHER" id="PTHR11362:SF140">
    <property type="entry name" value="PEBP-LIKE PROTEIN"/>
    <property type="match status" value="1"/>
</dbReference>
<feature type="chain" id="PRO_5040244693" evidence="2">
    <location>
        <begin position="19"/>
        <end position="274"/>
    </location>
</feature>
<dbReference type="Gene3D" id="3.90.280.10">
    <property type="entry name" value="PEBP-like"/>
    <property type="match status" value="1"/>
</dbReference>
<dbReference type="Pfam" id="PF01161">
    <property type="entry name" value="PBP"/>
    <property type="match status" value="1"/>
</dbReference>
<feature type="signal peptide" evidence="2">
    <location>
        <begin position="1"/>
        <end position="18"/>
    </location>
</feature>